<dbReference type="SUPFAM" id="SSF52418">
    <property type="entry name" value="Nucleoside phosphorylase/phosphoribosyltransferase catalytic domain"/>
    <property type="match status" value="1"/>
</dbReference>
<dbReference type="Pfam" id="PF00591">
    <property type="entry name" value="Glycos_transf_3"/>
    <property type="match status" value="1"/>
</dbReference>
<dbReference type="InterPro" id="IPR035902">
    <property type="entry name" value="Nuc_phospho_transferase"/>
</dbReference>
<dbReference type="GO" id="GO:0005829">
    <property type="term" value="C:cytosol"/>
    <property type="evidence" value="ECO:0007669"/>
    <property type="project" value="TreeGrafter"/>
</dbReference>
<dbReference type="Pfam" id="PF02885">
    <property type="entry name" value="Glycos_trans_3N"/>
    <property type="match status" value="1"/>
</dbReference>
<dbReference type="RefSeq" id="XP_018043544.1">
    <property type="nucleotide sequence ID" value="XM_018185502.1"/>
</dbReference>
<dbReference type="Gene3D" id="1.20.970.10">
    <property type="entry name" value="Transferase, Pyrimidine Nucleoside Phosphorylase, Chain C"/>
    <property type="match status" value="1"/>
</dbReference>
<name>A0A177D2C7_9PLEO</name>
<evidence type="ECO:0008006" key="7">
    <source>
        <dbReference type="Google" id="ProtNLM"/>
    </source>
</evidence>
<dbReference type="AlphaFoldDB" id="A0A177D2C7"/>
<evidence type="ECO:0000256" key="2">
    <source>
        <dbReference type="ARBA" id="ARBA00022679"/>
    </source>
</evidence>
<accession>A0A177D2C7</accession>
<dbReference type="GeneID" id="28768988"/>
<dbReference type="Proteomes" id="UP000077069">
    <property type="component" value="Unassembled WGS sequence"/>
</dbReference>
<gene>
    <name evidence="5" type="ORF">CC84DRAFT_185186</name>
</gene>
<dbReference type="InterPro" id="IPR000312">
    <property type="entry name" value="Glycosyl_Trfase_fam3"/>
</dbReference>
<protein>
    <recommendedName>
        <fullName evidence="7">Anthranilate phosphoribosyltransferase</fullName>
    </recommendedName>
</protein>
<evidence type="ECO:0000256" key="1">
    <source>
        <dbReference type="ARBA" id="ARBA00022676"/>
    </source>
</evidence>
<dbReference type="GO" id="GO:0004048">
    <property type="term" value="F:anthranilate phosphoribosyltransferase activity"/>
    <property type="evidence" value="ECO:0007669"/>
    <property type="project" value="InterPro"/>
</dbReference>
<dbReference type="InterPro" id="IPR017459">
    <property type="entry name" value="Glycosyl_Trfase_fam3_N_dom"/>
</dbReference>
<dbReference type="InterPro" id="IPR005940">
    <property type="entry name" value="Anthranilate_Pribosyl_Tfrase"/>
</dbReference>
<dbReference type="STRING" id="1460663.A0A177D2C7"/>
<keyword evidence="1" id="KW-0328">Glycosyltransferase</keyword>
<dbReference type="EMBL" id="KV441548">
    <property type="protein sequence ID" value="OAG13179.1"/>
    <property type="molecule type" value="Genomic_DNA"/>
</dbReference>
<proteinExistence type="predicted"/>
<evidence type="ECO:0000259" key="4">
    <source>
        <dbReference type="Pfam" id="PF02885"/>
    </source>
</evidence>
<dbReference type="PANTHER" id="PTHR43285:SF2">
    <property type="entry name" value="ANTHRANILATE PHOSPHORIBOSYLTRANSFERASE"/>
    <property type="match status" value="1"/>
</dbReference>
<sequence>MSTNNDEEPKTSITPLLKRLWHESAATAPDASEIAAAISLIFTNSLSEVQMGALLTCLHFTERDRRADVLTKCAQSMRDFSTPMDVDSLAKLIAERGRKEGDYHGGLCDIVGTGGDSHNTFNISTTSSILASALLMIGKHGNRASTSRSGSADLLSCAQPRAPQISAVTPSTIHEVYSQSNYAFLFAPIFHPGARHAASIRKQLGWRTIFNLLGPLANPLHPLIESRMLGVARKEIGPDFAESLRQSGCVKGMVICGDEELDEISCAGPSHCWQLKQNPETNKVDIEYFTVSPSDFGLPTHALSEVSPGQSPEANAEILMRILKGEVPEDDPILHFVYINTAALFVVSGICDADTSDMGHGDDGKVITERGPGGGRWKEGVRRAKWAVKSGEAYRQWQHFVEVTNKVAPSTVGS</sequence>
<dbReference type="NCBIfam" id="TIGR01245">
    <property type="entry name" value="trpD"/>
    <property type="match status" value="1"/>
</dbReference>
<feature type="domain" description="Glycosyl transferase family 3 N-terminal" evidence="4">
    <location>
        <begin position="16"/>
        <end position="80"/>
    </location>
</feature>
<dbReference type="Gene3D" id="3.40.1030.10">
    <property type="entry name" value="Nucleoside phosphorylase/phosphoribosyltransferase catalytic domain"/>
    <property type="match status" value="1"/>
</dbReference>
<dbReference type="PANTHER" id="PTHR43285">
    <property type="entry name" value="ANTHRANILATE PHOSPHORIBOSYLTRANSFERASE"/>
    <property type="match status" value="1"/>
</dbReference>
<feature type="domain" description="Glycosyl transferase family 3" evidence="3">
    <location>
        <begin position="107"/>
        <end position="394"/>
    </location>
</feature>
<organism evidence="5 6">
    <name type="scientific">Paraphaeosphaeria sporulosa</name>
    <dbReference type="NCBI Taxonomy" id="1460663"/>
    <lineage>
        <taxon>Eukaryota</taxon>
        <taxon>Fungi</taxon>
        <taxon>Dikarya</taxon>
        <taxon>Ascomycota</taxon>
        <taxon>Pezizomycotina</taxon>
        <taxon>Dothideomycetes</taxon>
        <taxon>Pleosporomycetidae</taxon>
        <taxon>Pleosporales</taxon>
        <taxon>Massarineae</taxon>
        <taxon>Didymosphaeriaceae</taxon>
        <taxon>Paraphaeosphaeria</taxon>
    </lineage>
</organism>
<dbReference type="FunCoup" id="A0A177D2C7">
    <property type="interactions" value="287"/>
</dbReference>
<dbReference type="InParanoid" id="A0A177D2C7"/>
<dbReference type="OrthoDB" id="427800at2759"/>
<keyword evidence="6" id="KW-1185">Reference proteome</keyword>
<evidence type="ECO:0000313" key="5">
    <source>
        <dbReference type="EMBL" id="OAG13179.1"/>
    </source>
</evidence>
<dbReference type="GO" id="GO:0000162">
    <property type="term" value="P:L-tryptophan biosynthetic process"/>
    <property type="evidence" value="ECO:0007669"/>
    <property type="project" value="InterPro"/>
</dbReference>
<keyword evidence="2" id="KW-0808">Transferase</keyword>
<evidence type="ECO:0000313" key="6">
    <source>
        <dbReference type="Proteomes" id="UP000077069"/>
    </source>
</evidence>
<dbReference type="FunFam" id="3.40.1030.10:FF:000008">
    <property type="entry name" value="Anthranilate phosphoribosyltransferase, putative"/>
    <property type="match status" value="1"/>
</dbReference>
<reference evidence="5 6" key="1">
    <citation type="submission" date="2016-05" db="EMBL/GenBank/DDBJ databases">
        <title>Comparative analysis of secretome profiles of manganese(II)-oxidizing ascomycete fungi.</title>
        <authorList>
            <consortium name="DOE Joint Genome Institute"/>
            <person name="Zeiner C.A."/>
            <person name="Purvine S.O."/>
            <person name="Zink E.M."/>
            <person name="Wu S."/>
            <person name="Pasa-Tolic L."/>
            <person name="Chaput D.L."/>
            <person name="Haridas S."/>
            <person name="Grigoriev I.V."/>
            <person name="Santelli C.M."/>
            <person name="Hansel C.M."/>
        </authorList>
    </citation>
    <scope>NUCLEOTIDE SEQUENCE [LARGE SCALE GENOMIC DNA]</scope>
    <source>
        <strain evidence="5 6">AP3s5-JAC2a</strain>
    </source>
</reference>
<evidence type="ECO:0000259" key="3">
    <source>
        <dbReference type="Pfam" id="PF00591"/>
    </source>
</evidence>